<protein>
    <submittedName>
        <fullName evidence="1">Uncharacterized protein</fullName>
    </submittedName>
</protein>
<evidence type="ECO:0000313" key="2">
    <source>
        <dbReference type="Proteomes" id="UP001162483"/>
    </source>
</evidence>
<reference evidence="1" key="1">
    <citation type="submission" date="2023-05" db="EMBL/GenBank/DDBJ databases">
        <authorList>
            <person name="Stuckert A."/>
        </authorList>
    </citation>
    <scope>NUCLEOTIDE SEQUENCE</scope>
</reference>
<dbReference type="PANTHER" id="PTHR47326:SF1">
    <property type="entry name" value="HTH PSQ-TYPE DOMAIN-CONTAINING PROTEIN"/>
    <property type="match status" value="1"/>
</dbReference>
<name>A0ABN9AJW8_9NEOB</name>
<gene>
    <name evidence="1" type="ORF">SPARVUS_LOCUS1012089</name>
</gene>
<keyword evidence="2" id="KW-1185">Reference proteome</keyword>
<dbReference type="PANTHER" id="PTHR47326">
    <property type="entry name" value="TRANSPOSABLE ELEMENT TC3 TRANSPOSASE-LIKE PROTEIN"/>
    <property type="match status" value="1"/>
</dbReference>
<accession>A0ABN9AJW8</accession>
<dbReference type="Proteomes" id="UP001162483">
    <property type="component" value="Unassembled WGS sequence"/>
</dbReference>
<dbReference type="InterPro" id="IPR036397">
    <property type="entry name" value="RNaseH_sf"/>
</dbReference>
<dbReference type="EMBL" id="CATNWA010000314">
    <property type="protein sequence ID" value="CAI9536326.1"/>
    <property type="molecule type" value="Genomic_DNA"/>
</dbReference>
<sequence>MVSSTFWGSIIDREWLKEHFPGRWLGRRGPHEWPATSPDLTPCDFFLWGLLKEQVYSTKPKTLEELEGRLREVICATRVPAKIS</sequence>
<evidence type="ECO:0000313" key="1">
    <source>
        <dbReference type="EMBL" id="CAI9536326.1"/>
    </source>
</evidence>
<comment type="caution">
    <text evidence="1">The sequence shown here is derived from an EMBL/GenBank/DDBJ whole genome shotgun (WGS) entry which is preliminary data.</text>
</comment>
<dbReference type="Gene3D" id="3.30.420.10">
    <property type="entry name" value="Ribonuclease H-like superfamily/Ribonuclease H"/>
    <property type="match status" value="1"/>
</dbReference>
<organism evidence="1 2">
    <name type="scientific">Staurois parvus</name>
    <dbReference type="NCBI Taxonomy" id="386267"/>
    <lineage>
        <taxon>Eukaryota</taxon>
        <taxon>Metazoa</taxon>
        <taxon>Chordata</taxon>
        <taxon>Craniata</taxon>
        <taxon>Vertebrata</taxon>
        <taxon>Euteleostomi</taxon>
        <taxon>Amphibia</taxon>
        <taxon>Batrachia</taxon>
        <taxon>Anura</taxon>
        <taxon>Neobatrachia</taxon>
        <taxon>Ranoidea</taxon>
        <taxon>Ranidae</taxon>
        <taxon>Staurois</taxon>
    </lineage>
</organism>
<proteinExistence type="predicted"/>